<dbReference type="AlphaFoldDB" id="A0AAD7CPT3"/>
<feature type="compositionally biased region" description="Basic and acidic residues" evidence="1">
    <location>
        <begin position="35"/>
        <end position="44"/>
    </location>
</feature>
<dbReference type="EMBL" id="JARKIE010000336">
    <property type="protein sequence ID" value="KAJ7653410.1"/>
    <property type="molecule type" value="Genomic_DNA"/>
</dbReference>
<protein>
    <submittedName>
        <fullName evidence="2">Uncharacterized protein</fullName>
    </submittedName>
</protein>
<feature type="compositionally biased region" description="Basic and acidic residues" evidence="1">
    <location>
        <begin position="1"/>
        <end position="24"/>
    </location>
</feature>
<gene>
    <name evidence="2" type="ORF">B0H17DRAFT_1147124</name>
</gene>
<name>A0AAD7CPT3_MYCRO</name>
<dbReference type="Proteomes" id="UP001221757">
    <property type="component" value="Unassembled WGS sequence"/>
</dbReference>
<accession>A0AAD7CPT3</accession>
<comment type="caution">
    <text evidence="2">The sequence shown here is derived from an EMBL/GenBank/DDBJ whole genome shotgun (WGS) entry which is preliminary data.</text>
</comment>
<feature type="region of interest" description="Disordered" evidence="1">
    <location>
        <begin position="154"/>
        <end position="174"/>
    </location>
</feature>
<evidence type="ECO:0000313" key="2">
    <source>
        <dbReference type="EMBL" id="KAJ7653410.1"/>
    </source>
</evidence>
<sequence>MRGVDAEERESAESAGDRCGDDGGKQGPSSVFPGCRDDPDEHGVTGHGNDGGGEGERRAPCLCPGGINRWGEHDEGNCALVCVLGVWRQWGQMGASARQRESPLSSPFLGCGEDGCAATPLHPKNLGRMLHDPVIQAKVTGPAPICTNIQVAHSKGKSRHRSGAAGNSTLSQQS</sequence>
<reference evidence="2" key="1">
    <citation type="submission" date="2023-03" db="EMBL/GenBank/DDBJ databases">
        <title>Massive genome expansion in bonnet fungi (Mycena s.s.) driven by repeated elements and novel gene families across ecological guilds.</title>
        <authorList>
            <consortium name="Lawrence Berkeley National Laboratory"/>
            <person name="Harder C.B."/>
            <person name="Miyauchi S."/>
            <person name="Viragh M."/>
            <person name="Kuo A."/>
            <person name="Thoen E."/>
            <person name="Andreopoulos B."/>
            <person name="Lu D."/>
            <person name="Skrede I."/>
            <person name="Drula E."/>
            <person name="Henrissat B."/>
            <person name="Morin E."/>
            <person name="Kohler A."/>
            <person name="Barry K."/>
            <person name="LaButti K."/>
            <person name="Morin E."/>
            <person name="Salamov A."/>
            <person name="Lipzen A."/>
            <person name="Mereny Z."/>
            <person name="Hegedus B."/>
            <person name="Baldrian P."/>
            <person name="Stursova M."/>
            <person name="Weitz H."/>
            <person name="Taylor A."/>
            <person name="Grigoriev I.V."/>
            <person name="Nagy L.G."/>
            <person name="Martin F."/>
            <person name="Kauserud H."/>
        </authorList>
    </citation>
    <scope>NUCLEOTIDE SEQUENCE</scope>
    <source>
        <strain evidence="2">CBHHK067</strain>
    </source>
</reference>
<evidence type="ECO:0000256" key="1">
    <source>
        <dbReference type="SAM" id="MobiDB-lite"/>
    </source>
</evidence>
<keyword evidence="3" id="KW-1185">Reference proteome</keyword>
<feature type="compositionally biased region" description="Polar residues" evidence="1">
    <location>
        <begin position="165"/>
        <end position="174"/>
    </location>
</feature>
<proteinExistence type="predicted"/>
<organism evidence="2 3">
    <name type="scientific">Mycena rosella</name>
    <name type="common">Pink bonnet</name>
    <name type="synonym">Agaricus rosellus</name>
    <dbReference type="NCBI Taxonomy" id="1033263"/>
    <lineage>
        <taxon>Eukaryota</taxon>
        <taxon>Fungi</taxon>
        <taxon>Dikarya</taxon>
        <taxon>Basidiomycota</taxon>
        <taxon>Agaricomycotina</taxon>
        <taxon>Agaricomycetes</taxon>
        <taxon>Agaricomycetidae</taxon>
        <taxon>Agaricales</taxon>
        <taxon>Marasmiineae</taxon>
        <taxon>Mycenaceae</taxon>
        <taxon>Mycena</taxon>
    </lineage>
</organism>
<evidence type="ECO:0000313" key="3">
    <source>
        <dbReference type="Proteomes" id="UP001221757"/>
    </source>
</evidence>
<feature type="region of interest" description="Disordered" evidence="1">
    <location>
        <begin position="1"/>
        <end position="57"/>
    </location>
</feature>